<dbReference type="InterPro" id="IPR036331">
    <property type="entry name" value="Chagasin-like_sf"/>
</dbReference>
<feature type="signal peptide" evidence="3">
    <location>
        <begin position="1"/>
        <end position="16"/>
    </location>
</feature>
<organism evidence="6 7">
    <name type="scientific">Pseudomonas quercus</name>
    <dbReference type="NCBI Taxonomy" id="2722792"/>
    <lineage>
        <taxon>Bacteria</taxon>
        <taxon>Pseudomonadati</taxon>
        <taxon>Pseudomonadota</taxon>
        <taxon>Gammaproteobacteria</taxon>
        <taxon>Pseudomonadales</taxon>
        <taxon>Pseudomonadaceae</taxon>
        <taxon>Pseudomonas</taxon>
    </lineage>
</organism>
<name>A0ABX0YIW3_9PSED</name>
<evidence type="ECO:0000259" key="4">
    <source>
        <dbReference type="Pfam" id="PF09394"/>
    </source>
</evidence>
<feature type="chain" id="PRO_5045033907" evidence="3">
    <location>
        <begin position="17"/>
        <end position="134"/>
    </location>
</feature>
<keyword evidence="1 6" id="KW-0646">Protease inhibitor</keyword>
<reference evidence="6 7" key="1">
    <citation type="submission" date="2020-03" db="EMBL/GenBank/DDBJ databases">
        <authorList>
            <person name="Wang L."/>
            <person name="He N."/>
            <person name="Li Y."/>
            <person name="Fang Y."/>
            <person name="Zhang F."/>
        </authorList>
    </citation>
    <scope>NUCLEOTIDE SEQUENCE [LARGE SCALE GENOMIC DNA]</scope>
    <source>
        <strain evidence="7">hsmgli-8</strain>
        <strain evidence="6">Hsmgli-8</strain>
    </source>
</reference>
<dbReference type="SUPFAM" id="SSF141066">
    <property type="entry name" value="ICP-like"/>
    <property type="match status" value="1"/>
</dbReference>
<gene>
    <name evidence="5" type="ORF">HBH25_12975</name>
    <name evidence="6" type="ORF">HBH25_21360</name>
</gene>
<dbReference type="PANTHER" id="PTHR36530:SF1">
    <property type="entry name" value="AMOEBIASIN-1"/>
    <property type="match status" value="1"/>
</dbReference>
<evidence type="ECO:0000313" key="6">
    <source>
        <dbReference type="EMBL" id="NJP03389.1"/>
    </source>
</evidence>
<dbReference type="PANTHER" id="PTHR36530">
    <property type="entry name" value="INHIBITOR OF CYSTEINE PEPTIDASE"/>
    <property type="match status" value="1"/>
</dbReference>
<proteinExistence type="predicted"/>
<evidence type="ECO:0000313" key="7">
    <source>
        <dbReference type="Proteomes" id="UP000746535"/>
    </source>
</evidence>
<comment type="caution">
    <text evidence="6">The sequence shown here is derived from an EMBL/GenBank/DDBJ whole genome shotgun (WGS) entry which is preliminary data.</text>
</comment>
<evidence type="ECO:0000313" key="5">
    <source>
        <dbReference type="EMBL" id="NJP01760.1"/>
    </source>
</evidence>
<feature type="domain" description="Proteinase inhibitor I42 chagasin" evidence="4">
    <location>
        <begin position="42"/>
        <end position="131"/>
    </location>
</feature>
<dbReference type="PROSITE" id="PS51257">
    <property type="entry name" value="PROKAR_LIPOPROTEIN"/>
    <property type="match status" value="1"/>
</dbReference>
<dbReference type="InterPro" id="IPR018990">
    <property type="entry name" value="Prot_inh_I42_chagasin"/>
</dbReference>
<sequence length="134" mass="14378">MPVLRSLFLASLALLAACVGRHTPDASVAFDLSRQQQCPVVLAKGQLLIVTLPSNPTTGYRWLVQNPAPAALRSLGPEVYTNAEDAGIVGVAGQSVWRYRAQGPATGKLLMVLQQPWAPEVKPVQTFACDIEVQ</sequence>
<keyword evidence="2" id="KW-0789">Thiol protease inhibitor</keyword>
<evidence type="ECO:0000256" key="1">
    <source>
        <dbReference type="ARBA" id="ARBA00022690"/>
    </source>
</evidence>
<dbReference type="GO" id="GO:0030414">
    <property type="term" value="F:peptidase inhibitor activity"/>
    <property type="evidence" value="ECO:0007669"/>
    <property type="project" value="UniProtKB-KW"/>
</dbReference>
<dbReference type="Pfam" id="PF09394">
    <property type="entry name" value="Inhibitor_I42"/>
    <property type="match status" value="1"/>
</dbReference>
<dbReference type="Gene3D" id="2.60.40.2020">
    <property type="match status" value="1"/>
</dbReference>
<keyword evidence="3" id="KW-0732">Signal</keyword>
<dbReference type="Proteomes" id="UP000746535">
    <property type="component" value="Unassembled WGS sequence"/>
</dbReference>
<dbReference type="RefSeq" id="WP_168084337.1">
    <property type="nucleotide sequence ID" value="NZ_JAAVJI010000007.1"/>
</dbReference>
<evidence type="ECO:0000256" key="3">
    <source>
        <dbReference type="SAM" id="SignalP"/>
    </source>
</evidence>
<dbReference type="EMBL" id="JAAVJI010000019">
    <property type="protein sequence ID" value="NJP03389.1"/>
    <property type="molecule type" value="Genomic_DNA"/>
</dbReference>
<dbReference type="InterPro" id="IPR052781">
    <property type="entry name" value="Cys_protease_inhibitor_I42"/>
</dbReference>
<dbReference type="EMBL" id="JAAVJI010000007">
    <property type="protein sequence ID" value="NJP01760.1"/>
    <property type="molecule type" value="Genomic_DNA"/>
</dbReference>
<evidence type="ECO:0000256" key="2">
    <source>
        <dbReference type="ARBA" id="ARBA00022704"/>
    </source>
</evidence>
<protein>
    <submittedName>
        <fullName evidence="6">Protease inhibitor I42 family protein</fullName>
    </submittedName>
</protein>
<accession>A0ABX0YIW3</accession>
<keyword evidence="7" id="KW-1185">Reference proteome</keyword>